<dbReference type="OrthoDB" id="9824728at2"/>
<dbReference type="InterPro" id="IPR011990">
    <property type="entry name" value="TPR-like_helical_dom_sf"/>
</dbReference>
<dbReference type="RefSeq" id="WP_083345612.1">
    <property type="nucleotide sequence ID" value="NZ_LT629690.1"/>
</dbReference>
<gene>
    <name evidence="2" type="ORF">SAMN05444167_2715</name>
</gene>
<evidence type="ECO:0000256" key="1">
    <source>
        <dbReference type="SAM" id="SignalP"/>
    </source>
</evidence>
<protein>
    <submittedName>
        <fullName evidence="2">Uncharacterized protein</fullName>
    </submittedName>
</protein>
<reference evidence="3" key="1">
    <citation type="submission" date="2016-10" db="EMBL/GenBank/DDBJ databases">
        <authorList>
            <person name="Varghese N."/>
            <person name="Submissions S."/>
        </authorList>
    </citation>
    <scope>NUCLEOTIDE SEQUENCE [LARGE SCALE GENOMIC DNA]</scope>
    <source>
        <strain evidence="3">GAS232</strain>
    </source>
</reference>
<proteinExistence type="predicted"/>
<sequence>MRPRYFRLLPFTLLLSTLAYAQQVTHEKEYQPPALSLTQLMEHDATLSSALMTYARTGDSATFRSVILQQADAGNLGAQLMLGEQFIPRQCTFEPNHDVPDCGRDTASAAQSPNPLGIVRSYEDAAQWLEKASAAGSGEASEVLAQLITRMYANGHATSYTEADAIRLHALARTQGFDVEPISVTCYKVVHGGQGISLGRLPGLIVGDPPEQPFTSDELAALKKLGVSGTLLYGGGSGGGDSMLLTRPQGPLVHVRVLLDHAPEAEVRLPMPAHRDVIYVQQGKGFVAIPADGENLPRYVIVNPVKGPTPQVTVGTQTMDGGVSGGFCTRFP</sequence>
<dbReference type="Gene3D" id="1.25.40.10">
    <property type="entry name" value="Tetratricopeptide repeat domain"/>
    <property type="match status" value="1"/>
</dbReference>
<evidence type="ECO:0000313" key="2">
    <source>
        <dbReference type="EMBL" id="SDF57313.1"/>
    </source>
</evidence>
<keyword evidence="1" id="KW-0732">Signal</keyword>
<feature type="chain" id="PRO_5009241887" evidence="1">
    <location>
        <begin position="22"/>
        <end position="332"/>
    </location>
</feature>
<name>A0A1G7M6B9_9BACT</name>
<evidence type="ECO:0000313" key="3">
    <source>
        <dbReference type="Proteomes" id="UP000182427"/>
    </source>
</evidence>
<dbReference type="Proteomes" id="UP000182427">
    <property type="component" value="Chromosome I"/>
</dbReference>
<dbReference type="EMBL" id="LT629690">
    <property type="protein sequence ID" value="SDF57313.1"/>
    <property type="molecule type" value="Genomic_DNA"/>
</dbReference>
<feature type="signal peptide" evidence="1">
    <location>
        <begin position="1"/>
        <end position="21"/>
    </location>
</feature>
<accession>A0A1G7M6B9</accession>
<keyword evidence="3" id="KW-1185">Reference proteome</keyword>
<dbReference type="AlphaFoldDB" id="A0A1G7M6B9"/>
<organism evidence="2 3">
    <name type="scientific">Terriglobus roseus</name>
    <dbReference type="NCBI Taxonomy" id="392734"/>
    <lineage>
        <taxon>Bacteria</taxon>
        <taxon>Pseudomonadati</taxon>
        <taxon>Acidobacteriota</taxon>
        <taxon>Terriglobia</taxon>
        <taxon>Terriglobales</taxon>
        <taxon>Acidobacteriaceae</taxon>
        <taxon>Terriglobus</taxon>
    </lineage>
</organism>